<dbReference type="InterPro" id="IPR018642">
    <property type="entry name" value="DUF2066"/>
</dbReference>
<protein>
    <recommendedName>
        <fullName evidence="2">DUF2066 domain-containing protein</fullName>
    </recommendedName>
</protein>
<dbReference type="EMBL" id="UINC01002150">
    <property type="protein sequence ID" value="SUZ93478.1"/>
    <property type="molecule type" value="Genomic_DNA"/>
</dbReference>
<name>A0A381RR73_9ZZZZ</name>
<sequence>MKKIYLIFLFLISISPSLYGEEGYAFKELYEIEVELNGTDRDSINEGMKLAFKDLMLGLSSNSEINTYPAIVRAVRDSEKYISEYRLSSEEENILAVFFFNGEEVRKLLSDNSLPLWIGIKPKVLLFLPCKSDAFLMIDQQEILVKRQEMCSEIKSTLSKRGLIRNIVFIEPVLDLIDLKYINLYEPRSDQEFLNKISLRYGLKDWMICYIQNEHGIFISEFLCLSPVSDFKKISSSSMVDLLADELSKDFQLNIDPNIRSELKMSVSGVEEYKHLLSVEKIIESNALVDSYSINSISNHTVTYLLSIRGQISDLEKLMNVNPLLLGQPIKKGEADLEYSFKVEK</sequence>
<dbReference type="Pfam" id="PF09839">
    <property type="entry name" value="DUF2066"/>
    <property type="match status" value="1"/>
</dbReference>
<evidence type="ECO:0000313" key="1">
    <source>
        <dbReference type="EMBL" id="SUZ93478.1"/>
    </source>
</evidence>
<accession>A0A381RR73</accession>
<organism evidence="1">
    <name type="scientific">marine metagenome</name>
    <dbReference type="NCBI Taxonomy" id="408172"/>
    <lineage>
        <taxon>unclassified sequences</taxon>
        <taxon>metagenomes</taxon>
        <taxon>ecological metagenomes</taxon>
    </lineage>
</organism>
<dbReference type="AlphaFoldDB" id="A0A381RR73"/>
<reference evidence="1" key="1">
    <citation type="submission" date="2018-05" db="EMBL/GenBank/DDBJ databases">
        <authorList>
            <person name="Lanie J.A."/>
            <person name="Ng W.-L."/>
            <person name="Kazmierczak K.M."/>
            <person name="Andrzejewski T.M."/>
            <person name="Davidsen T.M."/>
            <person name="Wayne K.J."/>
            <person name="Tettelin H."/>
            <person name="Glass J.I."/>
            <person name="Rusch D."/>
            <person name="Podicherti R."/>
            <person name="Tsui H.-C.T."/>
            <person name="Winkler M.E."/>
        </authorList>
    </citation>
    <scope>NUCLEOTIDE SEQUENCE</scope>
</reference>
<evidence type="ECO:0008006" key="2">
    <source>
        <dbReference type="Google" id="ProtNLM"/>
    </source>
</evidence>
<proteinExistence type="predicted"/>
<gene>
    <name evidence="1" type="ORF">METZ01_LOCUS46332</name>
</gene>